<dbReference type="Gene3D" id="3.10.20.30">
    <property type="match status" value="1"/>
</dbReference>
<feature type="domain" description="FAD-binding FR-type" evidence="5">
    <location>
        <begin position="238"/>
        <end position="345"/>
    </location>
</feature>
<dbReference type="SUPFAM" id="SSF54292">
    <property type="entry name" value="2Fe-2S ferredoxin-like"/>
    <property type="match status" value="1"/>
</dbReference>
<dbReference type="PRINTS" id="PR00409">
    <property type="entry name" value="PHDIOXRDTASE"/>
</dbReference>
<protein>
    <submittedName>
        <fullName evidence="6">Uncharacterized protein</fullName>
    </submittedName>
</protein>
<dbReference type="InterPro" id="IPR017927">
    <property type="entry name" value="FAD-bd_FR_type"/>
</dbReference>
<dbReference type="InterPro" id="IPR006058">
    <property type="entry name" value="2Fe2S_fd_BS"/>
</dbReference>
<dbReference type="GO" id="GO:0030151">
    <property type="term" value="F:molybdenum ion binding"/>
    <property type="evidence" value="ECO:0007669"/>
    <property type="project" value="InterPro"/>
</dbReference>
<dbReference type="PROSITE" id="PS51340">
    <property type="entry name" value="MOSC"/>
    <property type="match status" value="1"/>
</dbReference>
<dbReference type="CDD" id="cd06185">
    <property type="entry name" value="PDR_like"/>
    <property type="match status" value="1"/>
</dbReference>
<evidence type="ECO:0000256" key="1">
    <source>
        <dbReference type="ARBA" id="ARBA00022714"/>
    </source>
</evidence>
<dbReference type="Gene3D" id="2.40.30.10">
    <property type="entry name" value="Translation factors"/>
    <property type="match status" value="1"/>
</dbReference>
<feature type="domain" description="MOSC" evidence="4">
    <location>
        <begin position="52"/>
        <end position="189"/>
    </location>
</feature>
<keyword evidence="2" id="KW-0411">Iron-sulfur</keyword>
<organism evidence="6 7">
    <name type="scientific">Sarocladium strictum</name>
    <name type="common">Black bundle disease fungus</name>
    <name type="synonym">Acremonium strictum</name>
    <dbReference type="NCBI Taxonomy" id="5046"/>
    <lineage>
        <taxon>Eukaryota</taxon>
        <taxon>Fungi</taxon>
        <taxon>Dikarya</taxon>
        <taxon>Ascomycota</taxon>
        <taxon>Pezizomycotina</taxon>
        <taxon>Sordariomycetes</taxon>
        <taxon>Hypocreomycetidae</taxon>
        <taxon>Hypocreales</taxon>
        <taxon>Sarocladiaceae</taxon>
        <taxon>Sarocladium</taxon>
    </lineage>
</organism>
<name>A0AA39L9G5_SARSR</name>
<dbReference type="GO" id="GO:0016491">
    <property type="term" value="F:oxidoreductase activity"/>
    <property type="evidence" value="ECO:0007669"/>
    <property type="project" value="InterPro"/>
</dbReference>
<accession>A0AA39L9G5</accession>
<dbReference type="InterPro" id="IPR011037">
    <property type="entry name" value="Pyrv_Knase-like_insert_dom_sf"/>
</dbReference>
<dbReference type="InterPro" id="IPR012675">
    <property type="entry name" value="Beta-grasp_dom_sf"/>
</dbReference>
<evidence type="ECO:0000313" key="7">
    <source>
        <dbReference type="Proteomes" id="UP001175261"/>
    </source>
</evidence>
<reference evidence="6" key="1">
    <citation type="submission" date="2022-10" db="EMBL/GenBank/DDBJ databases">
        <title>Determination and structural analysis of whole genome sequence of Sarocladium strictum F4-1.</title>
        <authorList>
            <person name="Hu L."/>
            <person name="Jiang Y."/>
        </authorList>
    </citation>
    <scope>NUCLEOTIDE SEQUENCE</scope>
    <source>
        <strain evidence="6">F4-1</strain>
    </source>
</reference>
<dbReference type="PANTHER" id="PTHR30212">
    <property type="entry name" value="PROTEIN YIIM"/>
    <property type="match status" value="1"/>
</dbReference>
<dbReference type="SUPFAM" id="SSF52343">
    <property type="entry name" value="Ferredoxin reductase-like, C-terminal NADP-linked domain"/>
    <property type="match status" value="1"/>
</dbReference>
<dbReference type="Proteomes" id="UP001175261">
    <property type="component" value="Unassembled WGS sequence"/>
</dbReference>
<dbReference type="GO" id="GO:0051537">
    <property type="term" value="F:2 iron, 2 sulfur cluster binding"/>
    <property type="evidence" value="ECO:0007669"/>
    <property type="project" value="UniProtKB-KW"/>
</dbReference>
<keyword evidence="7" id="KW-1185">Reference proteome</keyword>
<dbReference type="PROSITE" id="PS00197">
    <property type="entry name" value="2FE2S_FER_1"/>
    <property type="match status" value="1"/>
</dbReference>
<sequence length="564" mass="62127">MTRLSSVNVAKETVTSLEHAPWPEEATLLQTRTGKVKVAGLGGEITSAIYKKEHDGPIFCTSTGLEGDEHAAHSHGGTERAVHQYDPTHYPDWRSEGVAHPELYEVGAFGENISTTSLSEHNVCIGDVFQLGSEVLLEVSEPRHPCFKLNARFQWPRMLKRTIQTGRSGWNMRVLKTGHIAKGDKMTLLKRPYPEWSILNVQRVIRGKHVPLHLLSKCAQLPLPQDLWVGIINNRLRNAPKPYVLVKAELVTPRVRQVTFELKDRSLVLKEPGFNPYGFAMITFGPEAAKFSRSYSIVEGDLYSFTLGVSLDPNSRGGSAYIHKELQVGDEITMAPGDNPGAQENDKKCDETLPRILIVGGIGITAFLPSIVDWESKGLPWHLHYAVRSRKDAAFLERLPTDKTTVYASQEGNRLDIASIIPPLDSDGNPRARIFSCGPGRMMQECTRITGQYGYPEHCVHYEDFGNGSGGDFGDAFEVEVDDPDENRHENLTVPANKSLLDVLTEAGFEVTASCLAGACGACKVKLCGGEVDYKSTSLLSTQKGHAIQACVDRGVGKIKIEIE</sequence>
<evidence type="ECO:0000259" key="3">
    <source>
        <dbReference type="PROSITE" id="PS51085"/>
    </source>
</evidence>
<dbReference type="InterPro" id="IPR036010">
    <property type="entry name" value="2Fe-2S_ferredoxin-like_sf"/>
</dbReference>
<keyword evidence="1" id="KW-0479">Metal-binding</keyword>
<dbReference type="GO" id="GO:0030170">
    <property type="term" value="F:pyridoxal phosphate binding"/>
    <property type="evidence" value="ECO:0007669"/>
    <property type="project" value="InterPro"/>
</dbReference>
<dbReference type="InterPro" id="IPR001041">
    <property type="entry name" value="2Fe-2S_ferredoxin-type"/>
</dbReference>
<dbReference type="InterPro" id="IPR005302">
    <property type="entry name" value="MoCF_Sase_C"/>
</dbReference>
<keyword evidence="1" id="KW-0001">2Fe-2S</keyword>
<dbReference type="Pfam" id="PF03473">
    <property type="entry name" value="MOSC"/>
    <property type="match status" value="1"/>
</dbReference>
<dbReference type="Gene3D" id="2.40.33.20">
    <property type="entry name" value="PK beta-barrel domain-like"/>
    <property type="match status" value="1"/>
</dbReference>
<dbReference type="InterPro" id="IPR052353">
    <property type="entry name" value="Benzoxazolinone_Detox_Enz"/>
</dbReference>
<dbReference type="InterPro" id="IPR017938">
    <property type="entry name" value="Riboflavin_synthase-like_b-brl"/>
</dbReference>
<evidence type="ECO:0000259" key="4">
    <source>
        <dbReference type="PROSITE" id="PS51340"/>
    </source>
</evidence>
<dbReference type="SUPFAM" id="SSF63380">
    <property type="entry name" value="Riboflavin synthase domain-like"/>
    <property type="match status" value="1"/>
</dbReference>
<dbReference type="CDD" id="cd00207">
    <property type="entry name" value="fer2"/>
    <property type="match status" value="1"/>
</dbReference>
<dbReference type="SUPFAM" id="SSF50800">
    <property type="entry name" value="PK beta-barrel domain-like"/>
    <property type="match status" value="1"/>
</dbReference>
<comment type="caution">
    <text evidence="6">The sequence shown here is derived from an EMBL/GenBank/DDBJ whole genome shotgun (WGS) entry which is preliminary data.</text>
</comment>
<dbReference type="InterPro" id="IPR039261">
    <property type="entry name" value="FNR_nucleotide-bd"/>
</dbReference>
<gene>
    <name evidence="6" type="ORF">NLU13_5032</name>
</gene>
<dbReference type="PANTHER" id="PTHR30212:SF2">
    <property type="entry name" value="PROTEIN YIIM"/>
    <property type="match status" value="1"/>
</dbReference>
<dbReference type="Pfam" id="PF00111">
    <property type="entry name" value="Fer2"/>
    <property type="match status" value="1"/>
</dbReference>
<dbReference type="Gene3D" id="3.40.50.80">
    <property type="entry name" value="Nucleotide-binding domain of ferredoxin-NADP reductase (FNR) module"/>
    <property type="match status" value="1"/>
</dbReference>
<dbReference type="EMBL" id="JAPDFR010000003">
    <property type="protein sequence ID" value="KAK0388789.1"/>
    <property type="molecule type" value="Genomic_DNA"/>
</dbReference>
<evidence type="ECO:0000313" key="6">
    <source>
        <dbReference type="EMBL" id="KAK0388789.1"/>
    </source>
</evidence>
<evidence type="ECO:0000256" key="2">
    <source>
        <dbReference type="ARBA" id="ARBA00023014"/>
    </source>
</evidence>
<keyword evidence="1" id="KW-0408">Iron</keyword>
<dbReference type="PROSITE" id="PS51085">
    <property type="entry name" value="2FE2S_FER_2"/>
    <property type="match status" value="1"/>
</dbReference>
<feature type="domain" description="2Fe-2S ferredoxin-type" evidence="3">
    <location>
        <begin position="477"/>
        <end position="564"/>
    </location>
</feature>
<proteinExistence type="predicted"/>
<dbReference type="AlphaFoldDB" id="A0AA39L9G5"/>
<evidence type="ECO:0000259" key="5">
    <source>
        <dbReference type="PROSITE" id="PS51384"/>
    </source>
</evidence>
<dbReference type="PROSITE" id="PS51384">
    <property type="entry name" value="FAD_FR"/>
    <property type="match status" value="1"/>
</dbReference>